<accession>A0A060SSQ5</accession>
<keyword evidence="7" id="KW-0175">Coiled coil</keyword>
<evidence type="ECO:0000256" key="1">
    <source>
        <dbReference type="ARBA" id="ARBA00006259"/>
    </source>
</evidence>
<evidence type="ECO:0000259" key="9">
    <source>
        <dbReference type="Pfam" id="PF04108"/>
    </source>
</evidence>
<dbReference type="Pfam" id="PF04108">
    <property type="entry name" value="ATG17_like"/>
    <property type="match status" value="1"/>
</dbReference>
<dbReference type="InterPro" id="IPR007240">
    <property type="entry name" value="Atg17"/>
</dbReference>
<dbReference type="GO" id="GO:0030295">
    <property type="term" value="F:protein kinase activator activity"/>
    <property type="evidence" value="ECO:0007669"/>
    <property type="project" value="TreeGrafter"/>
</dbReference>
<comment type="subcellular location">
    <subcellularLocation>
        <location evidence="6">Cytoplasm</location>
    </subcellularLocation>
    <subcellularLocation>
        <location evidence="6">Preautophagosomal structure membrane</location>
        <topology evidence="6">Peripheral membrane protein</topology>
    </subcellularLocation>
</comment>
<comment type="similarity">
    <text evidence="1 6">Belongs to the ATG17 family.</text>
</comment>
<evidence type="ECO:0000313" key="11">
    <source>
        <dbReference type="Proteomes" id="UP000029665"/>
    </source>
</evidence>
<comment type="function">
    <text evidence="6">Autophagy-specific protein that functions in response to autophagy-inducing signals as a scaffold to recruit other ATG proteins to organize preautophagosomal structure (PAS) formation. Modulates the timing and magnitude of the autophagy response, such as the size of the sequestering vesicles. Plays particularly a role in pexophagy and nucleophagy.</text>
</comment>
<dbReference type="STRING" id="5643.A0A060SSQ5"/>
<feature type="region of interest" description="Disordered" evidence="8">
    <location>
        <begin position="116"/>
        <end position="184"/>
    </location>
</feature>
<keyword evidence="5" id="KW-0472">Membrane</keyword>
<feature type="coiled-coil region" evidence="7">
    <location>
        <begin position="73"/>
        <end position="103"/>
    </location>
</feature>
<dbReference type="HOGENOM" id="CLU_024595_0_0_1"/>
<keyword evidence="4 6" id="KW-0072">Autophagy</keyword>
<dbReference type="AlphaFoldDB" id="A0A060SSQ5"/>
<evidence type="ECO:0000256" key="5">
    <source>
        <dbReference type="ARBA" id="ARBA00023136"/>
    </source>
</evidence>
<dbReference type="EMBL" id="CCBP010000452">
    <property type="protein sequence ID" value="CDO77390.1"/>
    <property type="molecule type" value="Genomic_DNA"/>
</dbReference>
<comment type="caution">
    <text evidence="10">The sequence shown here is derived from an EMBL/GenBank/DDBJ whole genome shotgun (WGS) entry which is preliminary data.</text>
</comment>
<evidence type="ECO:0000256" key="8">
    <source>
        <dbReference type="SAM" id="MobiDB-lite"/>
    </source>
</evidence>
<dbReference type="GO" id="GO:0034045">
    <property type="term" value="C:phagophore assembly site membrane"/>
    <property type="evidence" value="ECO:0007669"/>
    <property type="project" value="UniProtKB-SubCell"/>
</dbReference>
<keyword evidence="3 6" id="KW-0963">Cytoplasm</keyword>
<sequence>MSANNSPSPPAGSPSDQPHIVSLVLQAKKALLQGQQLCSNASTLSTESAQISVDVLALDAQVRFMSETVLDQLKLAAQVAKSIERKRSELEAQVQEWDTLRNQRSDALDDVLESLGTQSVPPDFHIGSVDSSPFGSQNPSEDEGEDDSTPFGLPRARPDPRESPTDTIRNRSPSAALQEKRNKRKDRRKWKTLRDFVDERSIEELLDTIETDRQELDDILSRTSDYPESLANTIDAIKDMVPARVALPVFDVIFAAQEKTSRKMAEQLETLVHHYDNMTNAMHDFEAGEEFSEEDLQGMNADANALPGFISELEQGVHTIEAYRDELLTAKASAQEHLDTHRSILTDLDELGEIMADMLDRQQAVEIESLEHLSHLHMQLSPLEELHHKYTSYQYAYNNLVLELARRRQYREAAQRVVANMVAELDTMVEGPSLCKILPFSSVEYEDHVLHETEERALRAAFQAQHGQYIPEDVCLYIENPPNRWTVTTWNDEPLETLPEIENDLIEEAKQRVSGVEVARISKMELVQTKMPGIVKSLLHPRQILKQQCLSEECVRRVGELPKQPSLSILISATIMTFDISKGIQ</sequence>
<gene>
    <name evidence="10" type="ORF">BN946_scf184835.g12</name>
</gene>
<dbReference type="OrthoDB" id="1937984at2759"/>
<feature type="domain" description="Autophagy protein ATG17-like" evidence="9">
    <location>
        <begin position="31"/>
        <end position="430"/>
    </location>
</feature>
<keyword evidence="11" id="KW-1185">Reference proteome</keyword>
<dbReference type="GO" id="GO:0000422">
    <property type="term" value="P:autophagy of mitochondrion"/>
    <property type="evidence" value="ECO:0007669"/>
    <property type="project" value="TreeGrafter"/>
</dbReference>
<dbReference type="GO" id="GO:0034727">
    <property type="term" value="P:piecemeal microautophagy of the nucleus"/>
    <property type="evidence" value="ECO:0007669"/>
    <property type="project" value="TreeGrafter"/>
</dbReference>
<evidence type="ECO:0000256" key="7">
    <source>
        <dbReference type="SAM" id="Coils"/>
    </source>
</evidence>
<protein>
    <recommendedName>
        <fullName evidence="2 6">Autophagy-related protein 17</fullName>
    </recommendedName>
</protein>
<evidence type="ECO:0000256" key="2">
    <source>
        <dbReference type="ARBA" id="ARBA00013806"/>
    </source>
</evidence>
<dbReference type="PANTHER" id="PTHR28005:SF1">
    <property type="entry name" value="AUTOPHAGY-RELATED PROTEIN 17"/>
    <property type="match status" value="1"/>
</dbReference>
<feature type="compositionally biased region" description="Polar residues" evidence="8">
    <location>
        <begin position="165"/>
        <end position="175"/>
    </location>
</feature>
<evidence type="ECO:0000256" key="3">
    <source>
        <dbReference type="ARBA" id="ARBA00022490"/>
    </source>
</evidence>
<feature type="compositionally biased region" description="Polar residues" evidence="8">
    <location>
        <begin position="129"/>
        <end position="139"/>
    </location>
</feature>
<reference evidence="10" key="1">
    <citation type="submission" date="2014-01" db="EMBL/GenBank/DDBJ databases">
        <title>The genome of the white-rot fungus Pycnoporus cinnabarinus: a basidiomycete model with a versatile arsenal for lignocellulosic biomass breakdown.</title>
        <authorList>
            <person name="Levasseur A."/>
            <person name="Lomascolo A."/>
            <person name="Ruiz-Duenas F.J."/>
            <person name="Uzan E."/>
            <person name="Piumi F."/>
            <person name="Kues U."/>
            <person name="Ram A.F.J."/>
            <person name="Murat C."/>
            <person name="Haon M."/>
            <person name="Benoit I."/>
            <person name="Arfi Y."/>
            <person name="Chevret D."/>
            <person name="Drula E."/>
            <person name="Kwon M.J."/>
            <person name="Gouret P."/>
            <person name="Lesage-Meessen L."/>
            <person name="Lombard V."/>
            <person name="Mariette J."/>
            <person name="Noirot C."/>
            <person name="Park J."/>
            <person name="Patyshakuliyeva A."/>
            <person name="Wieneger R.A.B."/>
            <person name="Wosten H.A.B."/>
            <person name="Martin F."/>
            <person name="Coutinho P.M."/>
            <person name="de Vries R."/>
            <person name="Martinez A.T."/>
            <person name="Klopp C."/>
            <person name="Pontarotti P."/>
            <person name="Henrissat B."/>
            <person name="Record E."/>
        </authorList>
    </citation>
    <scope>NUCLEOTIDE SEQUENCE [LARGE SCALE GENOMIC DNA]</scope>
    <source>
        <strain evidence="10">BRFM137</strain>
    </source>
</reference>
<dbReference type="GO" id="GO:0000045">
    <property type="term" value="P:autophagosome assembly"/>
    <property type="evidence" value="ECO:0007669"/>
    <property type="project" value="TreeGrafter"/>
</dbReference>
<evidence type="ECO:0000313" key="10">
    <source>
        <dbReference type="EMBL" id="CDO77390.1"/>
    </source>
</evidence>
<name>A0A060SSQ5_PYCCI</name>
<evidence type="ECO:0000256" key="6">
    <source>
        <dbReference type="RuleBase" id="RU368080"/>
    </source>
</evidence>
<dbReference type="OMA" id="THVWRAN"/>
<dbReference type="GO" id="GO:1990316">
    <property type="term" value="C:Atg1/ULK1 kinase complex"/>
    <property type="evidence" value="ECO:0007669"/>
    <property type="project" value="TreeGrafter"/>
</dbReference>
<dbReference type="InterPro" id="IPR045326">
    <property type="entry name" value="ATG17-like_dom"/>
</dbReference>
<evidence type="ECO:0000256" key="4">
    <source>
        <dbReference type="ARBA" id="ARBA00023006"/>
    </source>
</evidence>
<dbReference type="GO" id="GO:0060090">
    <property type="term" value="F:molecular adaptor activity"/>
    <property type="evidence" value="ECO:0007669"/>
    <property type="project" value="TreeGrafter"/>
</dbReference>
<organism evidence="10 11">
    <name type="scientific">Pycnoporus cinnabarinus</name>
    <name type="common">Cinnabar-red polypore</name>
    <name type="synonym">Trametes cinnabarina</name>
    <dbReference type="NCBI Taxonomy" id="5643"/>
    <lineage>
        <taxon>Eukaryota</taxon>
        <taxon>Fungi</taxon>
        <taxon>Dikarya</taxon>
        <taxon>Basidiomycota</taxon>
        <taxon>Agaricomycotina</taxon>
        <taxon>Agaricomycetes</taxon>
        <taxon>Polyporales</taxon>
        <taxon>Polyporaceae</taxon>
        <taxon>Trametes</taxon>
    </lineage>
</organism>
<proteinExistence type="inferred from homology"/>
<dbReference type="Proteomes" id="UP000029665">
    <property type="component" value="Unassembled WGS sequence"/>
</dbReference>
<dbReference type="PANTHER" id="PTHR28005">
    <property type="entry name" value="AUTOPHAGY-RELATED PROTEIN 17"/>
    <property type="match status" value="1"/>
</dbReference>